<dbReference type="eggNOG" id="KOG0504">
    <property type="taxonomic scope" value="Eukaryota"/>
</dbReference>
<keyword evidence="1" id="KW-0040">ANK repeat</keyword>
<proteinExistence type="predicted"/>
<dbReference type="InterPro" id="IPR042335">
    <property type="entry name" value="ANKRD53"/>
</dbReference>
<dbReference type="AlphaFoldDB" id="H3AFP1"/>
<dbReference type="InterPro" id="IPR036770">
    <property type="entry name" value="Ankyrin_rpt-contain_sf"/>
</dbReference>
<dbReference type="GO" id="GO:0060236">
    <property type="term" value="P:regulation of mitotic spindle organization"/>
    <property type="evidence" value="ECO:0007669"/>
    <property type="project" value="TreeGrafter"/>
</dbReference>
<sequence length="374" mass="42845">ELMAATIGDVTWLHQSMKKAKSTTQRDRNGFTAIHLAAKHGRLECVKILVEEYNVSVDLTNSQGCRPLHLVFSKEHKLRSFQCMTYLLMQGAKINVQNSDRQTPLHKAASEGLQDCVAALVEAGADVSIKDTSGHTPIDLTKIWGHRKCCRYLSHIMWKQGKDEFVRETERLNEIKYTLFLGELDYNKRVKKDKAFFNDIAFGDWIEAKHLPVRLKRTKGIQLKSLPSSKFARDSQTSRGFHSTAIAKAEVGDDEEEEMAKIVRARVYTLGDPWNFSTNLETPPVVNIYRPITVRLGVDPNMIKLHDFRSYLILFKNEEGFPVIETKLGGRPWPIPNLPFEEIRKSLFPDSEPSRIKIPQEFKSHCVLDILRKR</sequence>
<dbReference type="InParanoid" id="H3AFP1"/>
<evidence type="ECO:0000313" key="3">
    <source>
        <dbReference type="Proteomes" id="UP000008672"/>
    </source>
</evidence>
<dbReference type="GO" id="GO:1902412">
    <property type="term" value="P:regulation of mitotic cytokinesis"/>
    <property type="evidence" value="ECO:0007669"/>
    <property type="project" value="InterPro"/>
</dbReference>
<organism evidence="2 3">
    <name type="scientific">Latimeria chalumnae</name>
    <name type="common">Coelacanth</name>
    <dbReference type="NCBI Taxonomy" id="7897"/>
    <lineage>
        <taxon>Eukaryota</taxon>
        <taxon>Metazoa</taxon>
        <taxon>Chordata</taxon>
        <taxon>Craniata</taxon>
        <taxon>Vertebrata</taxon>
        <taxon>Euteleostomi</taxon>
        <taxon>Coelacanthiformes</taxon>
        <taxon>Coelacanthidae</taxon>
        <taxon>Latimeria</taxon>
    </lineage>
</organism>
<feature type="repeat" description="ANK" evidence="1">
    <location>
        <begin position="100"/>
        <end position="132"/>
    </location>
</feature>
<dbReference type="PROSITE" id="PS50088">
    <property type="entry name" value="ANK_REPEAT"/>
    <property type="match status" value="3"/>
</dbReference>
<dbReference type="EMBL" id="AFYH01196277">
    <property type="status" value="NOT_ANNOTATED_CDS"/>
    <property type="molecule type" value="Genomic_DNA"/>
</dbReference>
<reference evidence="2" key="3">
    <citation type="submission" date="2025-09" db="UniProtKB">
        <authorList>
            <consortium name="Ensembl"/>
        </authorList>
    </citation>
    <scope>IDENTIFICATION</scope>
</reference>
<dbReference type="Ensembl" id="ENSLACT00000008530.1">
    <property type="protein sequence ID" value="ENSLACP00000008462.1"/>
    <property type="gene ID" value="ENSLACG00000007491.1"/>
</dbReference>
<dbReference type="GO" id="GO:0031116">
    <property type="term" value="P:positive regulation of microtubule polymerization"/>
    <property type="evidence" value="ECO:0007669"/>
    <property type="project" value="TreeGrafter"/>
</dbReference>
<dbReference type="InterPro" id="IPR002110">
    <property type="entry name" value="Ankyrin_rpt"/>
</dbReference>
<dbReference type="GeneTree" id="ENSGT00390000005650"/>
<gene>
    <name evidence="2" type="primary">ANKRD53</name>
</gene>
<dbReference type="HOGENOM" id="CLU_038440_0_0_1"/>
<dbReference type="FunCoup" id="H3AFP1">
    <property type="interactions" value="29"/>
</dbReference>
<accession>H3AFP1</accession>
<protein>
    <submittedName>
        <fullName evidence="2">Ankyrin repeat domain 53</fullName>
    </submittedName>
</protein>
<dbReference type="Proteomes" id="UP000008672">
    <property type="component" value="Unassembled WGS sequence"/>
</dbReference>
<reference evidence="2" key="2">
    <citation type="submission" date="2025-08" db="UniProtKB">
        <authorList>
            <consortium name="Ensembl"/>
        </authorList>
    </citation>
    <scope>IDENTIFICATION</scope>
</reference>
<dbReference type="PROSITE" id="PS50297">
    <property type="entry name" value="ANK_REP_REGION"/>
    <property type="match status" value="2"/>
</dbReference>
<feature type="repeat" description="ANK" evidence="1">
    <location>
        <begin position="63"/>
        <end position="99"/>
    </location>
</feature>
<name>H3AFP1_LATCH</name>
<dbReference type="Gene3D" id="1.25.40.20">
    <property type="entry name" value="Ankyrin repeat-containing domain"/>
    <property type="match status" value="2"/>
</dbReference>
<reference evidence="3" key="1">
    <citation type="submission" date="2011-08" db="EMBL/GenBank/DDBJ databases">
        <title>The draft genome of Latimeria chalumnae.</title>
        <authorList>
            <person name="Di Palma F."/>
            <person name="Alfoldi J."/>
            <person name="Johnson J."/>
            <person name="Berlin A."/>
            <person name="Gnerre S."/>
            <person name="Jaffe D."/>
            <person name="MacCallum I."/>
            <person name="Young S."/>
            <person name="Walker B.J."/>
            <person name="Lander E."/>
            <person name="Lindblad-Toh K."/>
        </authorList>
    </citation>
    <scope>NUCLEOTIDE SEQUENCE [LARGE SCALE GENOMIC DNA]</scope>
    <source>
        <strain evidence="3">Wild caught</strain>
    </source>
</reference>
<feature type="repeat" description="ANK" evidence="1">
    <location>
        <begin position="29"/>
        <end position="51"/>
    </location>
</feature>
<keyword evidence="3" id="KW-1185">Reference proteome</keyword>
<evidence type="ECO:0000256" key="1">
    <source>
        <dbReference type="PROSITE-ProRule" id="PRU00023"/>
    </source>
</evidence>
<dbReference type="OMA" id="NHRICAR"/>
<dbReference type="SUPFAM" id="SSF48403">
    <property type="entry name" value="Ankyrin repeat"/>
    <property type="match status" value="1"/>
</dbReference>
<dbReference type="Pfam" id="PF00023">
    <property type="entry name" value="Ank"/>
    <property type="match status" value="1"/>
</dbReference>
<dbReference type="Pfam" id="PF12796">
    <property type="entry name" value="Ank_2"/>
    <property type="match status" value="1"/>
</dbReference>
<dbReference type="PRINTS" id="PR01415">
    <property type="entry name" value="ANKYRIN"/>
</dbReference>
<dbReference type="SMART" id="SM00248">
    <property type="entry name" value="ANK"/>
    <property type="match status" value="3"/>
</dbReference>
<evidence type="ECO:0000313" key="2">
    <source>
        <dbReference type="Ensembl" id="ENSLACP00000008462.1"/>
    </source>
</evidence>
<dbReference type="PANTHER" id="PTHR24160">
    <property type="entry name" value="ANKYRIN REPEAT DOMAIN-CONTAINING PROTEIN 53"/>
    <property type="match status" value="1"/>
</dbReference>
<dbReference type="GO" id="GO:0007080">
    <property type="term" value="P:mitotic metaphase chromosome alignment"/>
    <property type="evidence" value="ECO:0007669"/>
    <property type="project" value="TreeGrafter"/>
</dbReference>
<dbReference type="GO" id="GO:0000922">
    <property type="term" value="C:spindle pole"/>
    <property type="evidence" value="ECO:0007669"/>
    <property type="project" value="TreeGrafter"/>
</dbReference>
<dbReference type="PANTHER" id="PTHR24160:SF1">
    <property type="entry name" value="ANKYRIN REPEAT DOMAIN-CONTAINING PROTEIN 53"/>
    <property type="match status" value="1"/>
</dbReference>
<dbReference type="STRING" id="7897.ENSLACP00000008462"/>